<accession>A0ABD1ZWI7</accession>
<reference evidence="3 4" key="1">
    <citation type="journal article" date="2024" name="Ann. Entomol. Soc. Am.">
        <title>Genomic analyses of the southern and eastern yellowjacket wasps (Hymenoptera: Vespidae) reveal evolutionary signatures of social life.</title>
        <authorList>
            <person name="Catto M.A."/>
            <person name="Caine P.B."/>
            <person name="Orr S.E."/>
            <person name="Hunt B.G."/>
            <person name="Goodisman M.A.D."/>
        </authorList>
    </citation>
    <scope>NUCLEOTIDE SEQUENCE [LARGE SCALE GENOMIC DNA]</scope>
    <source>
        <strain evidence="3">233</strain>
        <tissue evidence="3">Head and thorax</tissue>
    </source>
</reference>
<dbReference type="Proteomes" id="UP001607302">
    <property type="component" value="Unassembled WGS sequence"/>
</dbReference>
<protein>
    <submittedName>
        <fullName evidence="3">Synaptotagmin-7 isoform X3</fullName>
    </submittedName>
</protein>
<feature type="transmembrane region" description="Helical" evidence="2">
    <location>
        <begin position="43"/>
        <end position="69"/>
    </location>
</feature>
<evidence type="ECO:0000256" key="2">
    <source>
        <dbReference type="SAM" id="Phobius"/>
    </source>
</evidence>
<dbReference type="AlphaFoldDB" id="A0ABD1ZWI7"/>
<evidence type="ECO:0000256" key="1">
    <source>
        <dbReference type="SAM" id="MobiDB-lite"/>
    </source>
</evidence>
<organism evidence="3 4">
    <name type="scientific">Vespula squamosa</name>
    <name type="common">Southern yellow jacket</name>
    <name type="synonym">Wasp</name>
    <dbReference type="NCBI Taxonomy" id="30214"/>
    <lineage>
        <taxon>Eukaryota</taxon>
        <taxon>Metazoa</taxon>
        <taxon>Ecdysozoa</taxon>
        <taxon>Arthropoda</taxon>
        <taxon>Hexapoda</taxon>
        <taxon>Insecta</taxon>
        <taxon>Pterygota</taxon>
        <taxon>Neoptera</taxon>
        <taxon>Endopterygota</taxon>
        <taxon>Hymenoptera</taxon>
        <taxon>Apocrita</taxon>
        <taxon>Aculeata</taxon>
        <taxon>Vespoidea</taxon>
        <taxon>Vespidae</taxon>
        <taxon>Vespinae</taxon>
        <taxon>Vespula</taxon>
    </lineage>
</organism>
<proteinExistence type="predicted"/>
<feature type="region of interest" description="Disordered" evidence="1">
    <location>
        <begin position="76"/>
        <end position="99"/>
    </location>
</feature>
<dbReference type="EMBL" id="JAUDFV010000166">
    <property type="protein sequence ID" value="KAL2712557.1"/>
    <property type="molecule type" value="Genomic_DNA"/>
</dbReference>
<keyword evidence="2" id="KW-0812">Transmembrane</keyword>
<keyword evidence="2" id="KW-0472">Membrane</keyword>
<name>A0ABD1ZWI7_VESSQ</name>
<keyword evidence="4" id="KW-1185">Reference proteome</keyword>
<keyword evidence="2" id="KW-1133">Transmembrane helix</keyword>
<evidence type="ECO:0000313" key="3">
    <source>
        <dbReference type="EMBL" id="KAL2712557.1"/>
    </source>
</evidence>
<evidence type="ECO:0000313" key="4">
    <source>
        <dbReference type="Proteomes" id="UP001607302"/>
    </source>
</evidence>
<gene>
    <name evidence="3" type="ORF">V1478_018080</name>
</gene>
<comment type="caution">
    <text evidence="3">The sequence shown here is derived from an EMBL/GenBank/DDBJ whole genome shotgun (WGS) entry which is preliminary data.</text>
</comment>
<sequence length="175" mass="19480">MVHMGITGQYFAELEPNFDGSPTKAIDPAVRARTLVGIERRNMILITVFGTIGAIAVIVALGLAVWFYIRVRRSKQRNDDPEDPNEQGDGGTSSATQPRRKSGFLNLRTCFISTRTLGKVEAEDEGLQLRYWQFGSCCKNKESIDEGTLGNDGEVNQVVLNFHEEAKERKFGPKT</sequence>